<organism evidence="4 5">
    <name type="scientific">candidate division WS5 bacterium</name>
    <dbReference type="NCBI Taxonomy" id="2093353"/>
    <lineage>
        <taxon>Bacteria</taxon>
        <taxon>candidate division WS5</taxon>
    </lineage>
</organism>
<reference evidence="4 5" key="1">
    <citation type="journal article" date="2017" name="ISME J.">
        <title>Energy and carbon metabolisms in a deep terrestrial subsurface fluid microbial community.</title>
        <authorList>
            <person name="Momper L."/>
            <person name="Jungbluth S.P."/>
            <person name="Lee M.D."/>
            <person name="Amend J.P."/>
        </authorList>
    </citation>
    <scope>NUCLEOTIDE SEQUENCE [LARGE SCALE GENOMIC DNA]</scope>
    <source>
        <strain evidence="4">SURF_29</strain>
    </source>
</reference>
<sequence length="185" mass="20301">MIWRGFKKKDGYSITELVVVMGRNRKGFTLIEIVVVMAIIAVLAVLAVVAIGQVRQQAKRTRLIDDAKMIKTAVEAYYAKNKSIPAPVTGTYDRGGYQLIMIPDPSIPGSGSLNSFMRDPSNPPTNPSKEGSRGNVCYNRRPDLVSYNLWVVTEETAANISCPDDENKCTCGYSAVPEGDRLNVN</sequence>
<evidence type="ECO:0000313" key="4">
    <source>
        <dbReference type="EMBL" id="RJO62019.1"/>
    </source>
</evidence>
<evidence type="ECO:0000256" key="3">
    <source>
        <dbReference type="SAM" id="Phobius"/>
    </source>
</evidence>
<name>A0A419DFV7_9BACT</name>
<evidence type="ECO:0000256" key="1">
    <source>
        <dbReference type="ARBA" id="ARBA00022481"/>
    </source>
</evidence>
<dbReference type="Proteomes" id="UP000285655">
    <property type="component" value="Unassembled WGS sequence"/>
</dbReference>
<dbReference type="PRINTS" id="PR00813">
    <property type="entry name" value="BCTERIALGSPG"/>
</dbReference>
<keyword evidence="3" id="KW-1133">Transmembrane helix</keyword>
<keyword evidence="3" id="KW-0472">Membrane</keyword>
<accession>A0A419DFV7</accession>
<dbReference type="EMBL" id="QZJW01000005">
    <property type="protein sequence ID" value="RJO62019.1"/>
    <property type="molecule type" value="Genomic_DNA"/>
</dbReference>
<dbReference type="PROSITE" id="PS00409">
    <property type="entry name" value="PROKAR_NTER_METHYL"/>
    <property type="match status" value="1"/>
</dbReference>
<feature type="transmembrane region" description="Helical" evidence="3">
    <location>
        <begin position="30"/>
        <end position="52"/>
    </location>
</feature>
<dbReference type="Pfam" id="PF07963">
    <property type="entry name" value="N_methyl"/>
    <property type="match status" value="1"/>
</dbReference>
<gene>
    <name evidence="4" type="ORF">C4544_00765</name>
</gene>
<keyword evidence="3" id="KW-0812">Transmembrane</keyword>
<dbReference type="NCBIfam" id="TIGR02532">
    <property type="entry name" value="IV_pilin_GFxxxE"/>
    <property type="match status" value="1"/>
</dbReference>
<dbReference type="PANTHER" id="PTHR30093">
    <property type="entry name" value="GENERAL SECRETION PATHWAY PROTEIN G"/>
    <property type="match status" value="1"/>
</dbReference>
<evidence type="ECO:0000313" key="5">
    <source>
        <dbReference type="Proteomes" id="UP000285655"/>
    </source>
</evidence>
<dbReference type="InterPro" id="IPR012902">
    <property type="entry name" value="N_methyl_site"/>
</dbReference>
<dbReference type="AlphaFoldDB" id="A0A419DFV7"/>
<dbReference type="GO" id="GO:0015628">
    <property type="term" value="P:protein secretion by the type II secretion system"/>
    <property type="evidence" value="ECO:0007669"/>
    <property type="project" value="InterPro"/>
</dbReference>
<dbReference type="Gene3D" id="3.30.700.10">
    <property type="entry name" value="Glycoprotein, Type 4 Pilin"/>
    <property type="match status" value="1"/>
</dbReference>
<evidence type="ECO:0000256" key="2">
    <source>
        <dbReference type="SAM" id="MobiDB-lite"/>
    </source>
</evidence>
<dbReference type="GO" id="GO:0015627">
    <property type="term" value="C:type II protein secretion system complex"/>
    <property type="evidence" value="ECO:0007669"/>
    <property type="project" value="InterPro"/>
</dbReference>
<comment type="caution">
    <text evidence="4">The sequence shown here is derived from an EMBL/GenBank/DDBJ whole genome shotgun (WGS) entry which is preliminary data.</text>
</comment>
<keyword evidence="1" id="KW-0488">Methylation</keyword>
<dbReference type="PANTHER" id="PTHR30093:SF2">
    <property type="entry name" value="TYPE II SECRETION SYSTEM PROTEIN H"/>
    <property type="match status" value="1"/>
</dbReference>
<dbReference type="SUPFAM" id="SSF54523">
    <property type="entry name" value="Pili subunits"/>
    <property type="match status" value="1"/>
</dbReference>
<feature type="region of interest" description="Disordered" evidence="2">
    <location>
        <begin position="111"/>
        <end position="136"/>
    </location>
</feature>
<proteinExistence type="predicted"/>
<dbReference type="InterPro" id="IPR000983">
    <property type="entry name" value="Bac_GSPG_pilin"/>
</dbReference>
<protein>
    <submittedName>
        <fullName evidence="4">Prepilin-type N-terminal cleavage/methylation domain-containing protein</fullName>
    </submittedName>
</protein>
<dbReference type="InterPro" id="IPR045584">
    <property type="entry name" value="Pilin-like"/>
</dbReference>